<evidence type="ECO:0000313" key="2">
    <source>
        <dbReference type="EMBL" id="MFA0789711.1"/>
    </source>
</evidence>
<dbReference type="Proteomes" id="UP001569414">
    <property type="component" value="Unassembled WGS sequence"/>
</dbReference>
<keyword evidence="1" id="KW-0472">Membrane</keyword>
<feature type="transmembrane region" description="Helical" evidence="1">
    <location>
        <begin position="34"/>
        <end position="57"/>
    </location>
</feature>
<feature type="transmembrane region" description="Helical" evidence="1">
    <location>
        <begin position="98"/>
        <end position="117"/>
    </location>
</feature>
<comment type="caution">
    <text evidence="2">The sequence shown here is derived from an EMBL/GenBank/DDBJ whole genome shotgun (WGS) entry which is preliminary data.</text>
</comment>
<sequence length="226" mass="25825">MCFSATASFGSAAVLLVGGALCTRHAIKNDKTYLLLAITPILFALQQASEGMVWLGYNGNLTSLTTVSSIFFLFFALLFWLVWIPIVAFSLETKKWKRIFFIIVIIIGFVFGLYLWIPVLLETGSRHLIKTSVCGHSLCYITSDYSLFAITAGHIIYSLLGFLFLLSSNRIFRKFWTLVMLLGVIVYFTHRETWISTWCFFAAISTLWIYFLLINDYKAKMKKQIL</sequence>
<feature type="transmembrane region" description="Helical" evidence="1">
    <location>
        <begin position="69"/>
        <end position="91"/>
    </location>
</feature>
<feature type="transmembrane region" description="Helical" evidence="1">
    <location>
        <begin position="195"/>
        <end position="214"/>
    </location>
</feature>
<gene>
    <name evidence="2" type="ORF">ACCI51_04075</name>
</gene>
<name>A0ABV4NJV0_9GAMM</name>
<reference evidence="2 3" key="1">
    <citation type="submission" date="2024-08" db="EMBL/GenBank/DDBJ databases">
        <authorList>
            <person name="Ishaq N."/>
        </authorList>
    </citation>
    <scope>NUCLEOTIDE SEQUENCE [LARGE SCALE GENOMIC DNA]</scope>
    <source>
        <strain evidence="2 3">JCM 30400</strain>
    </source>
</reference>
<evidence type="ECO:0000256" key="1">
    <source>
        <dbReference type="SAM" id="Phobius"/>
    </source>
</evidence>
<proteinExistence type="predicted"/>
<feature type="transmembrane region" description="Helical" evidence="1">
    <location>
        <begin position="171"/>
        <end position="189"/>
    </location>
</feature>
<accession>A0ABV4NJV0</accession>
<dbReference type="RefSeq" id="WP_371842692.1">
    <property type="nucleotide sequence ID" value="NZ_JBGMEL010000003.1"/>
</dbReference>
<dbReference type="InterPro" id="IPR046737">
    <property type="entry name" value="DUF6629"/>
</dbReference>
<keyword evidence="3" id="KW-1185">Reference proteome</keyword>
<feature type="transmembrane region" description="Helical" evidence="1">
    <location>
        <begin position="6"/>
        <end position="27"/>
    </location>
</feature>
<evidence type="ECO:0000313" key="3">
    <source>
        <dbReference type="Proteomes" id="UP001569414"/>
    </source>
</evidence>
<dbReference type="EMBL" id="JBGMEL010000003">
    <property type="protein sequence ID" value="MFA0789711.1"/>
    <property type="molecule type" value="Genomic_DNA"/>
</dbReference>
<keyword evidence="1" id="KW-1133">Transmembrane helix</keyword>
<dbReference type="Pfam" id="PF20334">
    <property type="entry name" value="DUF6629"/>
    <property type="match status" value="1"/>
</dbReference>
<keyword evidence="1" id="KW-0812">Transmembrane</keyword>
<protein>
    <submittedName>
        <fullName evidence="2">DUF6629 family protein</fullName>
    </submittedName>
</protein>
<feature type="transmembrane region" description="Helical" evidence="1">
    <location>
        <begin position="145"/>
        <end position="166"/>
    </location>
</feature>
<organism evidence="2 3">
    <name type="scientific">Microbulbifer echini</name>
    <dbReference type="NCBI Taxonomy" id="1529067"/>
    <lineage>
        <taxon>Bacteria</taxon>
        <taxon>Pseudomonadati</taxon>
        <taxon>Pseudomonadota</taxon>
        <taxon>Gammaproteobacteria</taxon>
        <taxon>Cellvibrionales</taxon>
        <taxon>Microbulbiferaceae</taxon>
        <taxon>Microbulbifer</taxon>
    </lineage>
</organism>